<dbReference type="EMBL" id="JAZHXJ010000546">
    <property type="protein sequence ID" value="KAL1857649.1"/>
    <property type="molecule type" value="Genomic_DNA"/>
</dbReference>
<evidence type="ECO:0000313" key="5">
    <source>
        <dbReference type="EMBL" id="KAL1857649.1"/>
    </source>
</evidence>
<feature type="compositionally biased region" description="Polar residues" evidence="3">
    <location>
        <begin position="408"/>
        <end position="419"/>
    </location>
</feature>
<feature type="compositionally biased region" description="Pro residues" evidence="3">
    <location>
        <begin position="303"/>
        <end position="317"/>
    </location>
</feature>
<feature type="compositionally biased region" description="Pro residues" evidence="3">
    <location>
        <begin position="560"/>
        <end position="573"/>
    </location>
</feature>
<feature type="compositionally biased region" description="Low complexity" evidence="3">
    <location>
        <begin position="582"/>
        <end position="595"/>
    </location>
</feature>
<feature type="region of interest" description="Disordered" evidence="3">
    <location>
        <begin position="256"/>
        <end position="757"/>
    </location>
</feature>
<dbReference type="PANTHER" id="PTHR46771:SF5">
    <property type="entry name" value="DETERIN"/>
    <property type="match status" value="1"/>
</dbReference>
<organism evidence="4 6">
    <name type="scientific">Phialemonium thermophilum</name>
    <dbReference type="NCBI Taxonomy" id="223376"/>
    <lineage>
        <taxon>Eukaryota</taxon>
        <taxon>Fungi</taxon>
        <taxon>Dikarya</taxon>
        <taxon>Ascomycota</taxon>
        <taxon>Pezizomycotina</taxon>
        <taxon>Sordariomycetes</taxon>
        <taxon>Sordariomycetidae</taxon>
        <taxon>Cephalothecales</taxon>
        <taxon>Cephalothecaceae</taxon>
        <taxon>Phialemonium</taxon>
    </lineage>
</organism>
<dbReference type="SUPFAM" id="SSF57924">
    <property type="entry name" value="Inhibitor of apoptosis (IAP) repeat"/>
    <property type="match status" value="2"/>
</dbReference>
<feature type="compositionally biased region" description="Acidic residues" evidence="3">
    <location>
        <begin position="451"/>
        <end position="460"/>
    </location>
</feature>
<feature type="compositionally biased region" description="Acidic residues" evidence="3">
    <location>
        <begin position="428"/>
        <end position="437"/>
    </location>
</feature>
<feature type="compositionally biased region" description="Low complexity" evidence="3">
    <location>
        <begin position="373"/>
        <end position="383"/>
    </location>
</feature>
<protein>
    <submittedName>
        <fullName evidence="4">Uncharacterized protein</fullName>
    </submittedName>
</protein>
<proteinExistence type="predicted"/>
<evidence type="ECO:0000256" key="1">
    <source>
        <dbReference type="ARBA" id="ARBA00022723"/>
    </source>
</evidence>
<feature type="compositionally biased region" description="Basic residues" evidence="3">
    <location>
        <begin position="266"/>
        <end position="284"/>
    </location>
</feature>
<keyword evidence="6" id="KW-1185">Reference proteome</keyword>
<sequence length="908" mass="96027">MAMLGPEDQYFVYETRLASFQAPQPVTKRRVSGAHSRAPKTLTWPHKSISPVDLAKAGFYFHPLPSNPDNVVCFLCSKSIDGWEEDDDPLLEHLKHSPGCGWAVLAAIEAEVGDYGKMHPLDPAMVEARKATFAGRWPYESKKGFKCKTKQLVEAGWKYTPTLESDDMTTCAYCQLALDGWESGDKPIDEHQKRSPDCPFFVLLSQLPAPKKGRATKAARASKASRLSIQSVATAMSDFHSVADVTADHEDSIMTTVSTATQGGRKPTRGKKGAATTKGRKTRAKKEDAVEVLEDETVTEAQQPPPPSPPRPAPAPPKSTRGRKRPSDAVEDSVVTNAEAPAPKKRATRGRVSTAENTSVLTATAHDEDMVDAAAAAQPAKRPAAARKKGARASNNTRRTTATRKASGTSLRSQASTASLRAHFDDHGVDDDDDEEIDRQLQADLERPLGDGDEDVAADSDAERRRASPPAAASKAKGRKAGASSRKNATREDVVPAMGYAMFDPAPAQPEDADVDAELEALQAEMNAGDEADVLHVPKKGRKAGTRKASKQTKKMKEAAPPPPSPSPPPQAPDEPTDEVDVLVAPIPAAAPLPISKRDLVAEAADESSGTVVAKTAGSRASNGKRGPGRPPKKWTTSEAAKGNGRPASAALPASEEPASLSSDSFHSPERATAQEPSYTPTGPVPGAQASKPLPPPPPPHSIQRKPLAAPATPRAHHHVSSTPSAKQATISPSPSPQSSDAENQPPSSKAAKAAAATAAATATATATAAAPMNLAKRVAVALEPPAAATTPMRSSPSRRNAVAGLRSTVPWTAADLEAVFFASSPGRDVDGKRAGDKENDGTIVERLLAARGSELSTAERDMTVEEWIYHNAGLAERKLRFECEAMVSAFEREGTRAMGVLEGLIVD</sequence>
<dbReference type="Pfam" id="PF00653">
    <property type="entry name" value="BIR"/>
    <property type="match status" value="2"/>
</dbReference>
<keyword evidence="1" id="KW-0479">Metal-binding</keyword>
<feature type="compositionally biased region" description="Low complexity" evidence="3">
    <location>
        <begin position="647"/>
        <end position="663"/>
    </location>
</feature>
<dbReference type="PROSITE" id="PS50143">
    <property type="entry name" value="BIR_REPEAT_2"/>
    <property type="match status" value="2"/>
</dbReference>
<name>A0ABR3WBB8_9PEZI</name>
<evidence type="ECO:0000256" key="3">
    <source>
        <dbReference type="SAM" id="MobiDB-lite"/>
    </source>
</evidence>
<reference evidence="4" key="2">
    <citation type="submission" date="2024-01" db="EMBL/GenBank/DDBJ databases">
        <authorList>
            <consortium name="Lawrence Berkeley National Laboratory"/>
            <person name="Steindorff A.S."/>
            <person name="Aguilar-pontes M.V."/>
            <person name="Robinson A.J."/>
            <person name="Andreopoulos B."/>
            <person name="LaButti K."/>
            <person name="Kuo A."/>
            <person name="Mondo S."/>
            <person name="Riley R."/>
            <person name="Otillar R."/>
            <person name="Haridas S."/>
            <person name="Lipzen A."/>
            <person name="Grimwood J."/>
            <person name="Schmutz J."/>
            <person name="Clum A."/>
            <person name="Conant G."/>
            <person name="Drula E."/>
            <person name="Henrissat B."/>
            <person name="Hansel C."/>
            <person name="Singer S."/>
            <person name="de Vries R."/>
            <person name="Natvig D."/>
            <person name="Powell A.J."/>
            <person name="Tsang A."/>
            <person name="Grigoriev I.V."/>
        </authorList>
    </citation>
    <scope>NUCLEOTIDE SEQUENCE</scope>
    <source>
        <strain evidence="4">ATCC 24622</strain>
    </source>
</reference>
<comment type="caution">
    <text evidence="4">The sequence shown here is derived from an EMBL/GenBank/DDBJ whole genome shotgun (WGS) entry which is preliminary data.</text>
</comment>
<gene>
    <name evidence="5" type="ORF">VTK73DRAFT_7986</name>
    <name evidence="4" type="ORF">VTK73DRAFT_7989</name>
</gene>
<evidence type="ECO:0000313" key="4">
    <source>
        <dbReference type="EMBL" id="KAL1857646.1"/>
    </source>
</evidence>
<dbReference type="InterPro" id="IPR001370">
    <property type="entry name" value="BIR_rpt"/>
</dbReference>
<evidence type="ECO:0000256" key="2">
    <source>
        <dbReference type="ARBA" id="ARBA00022833"/>
    </source>
</evidence>
<feature type="compositionally biased region" description="Basic and acidic residues" evidence="3">
    <location>
        <begin position="438"/>
        <end position="450"/>
    </location>
</feature>
<keyword evidence="2" id="KW-0862">Zinc</keyword>
<reference evidence="4 6" key="1">
    <citation type="journal article" date="2024" name="Commun. Biol.">
        <title>Comparative genomic analysis of thermophilic fungi reveals convergent evolutionary adaptations and gene losses.</title>
        <authorList>
            <person name="Steindorff A.S."/>
            <person name="Aguilar-Pontes M.V."/>
            <person name="Robinson A.J."/>
            <person name="Andreopoulos B."/>
            <person name="LaButti K."/>
            <person name="Kuo A."/>
            <person name="Mondo S."/>
            <person name="Riley R."/>
            <person name="Otillar R."/>
            <person name="Haridas S."/>
            <person name="Lipzen A."/>
            <person name="Grimwood J."/>
            <person name="Schmutz J."/>
            <person name="Clum A."/>
            <person name="Reid I.D."/>
            <person name="Moisan M.C."/>
            <person name="Butler G."/>
            <person name="Nguyen T.T.M."/>
            <person name="Dewar K."/>
            <person name="Conant G."/>
            <person name="Drula E."/>
            <person name="Henrissat B."/>
            <person name="Hansel C."/>
            <person name="Singer S."/>
            <person name="Hutchinson M.I."/>
            <person name="de Vries R.P."/>
            <person name="Natvig D.O."/>
            <person name="Powell A.J."/>
            <person name="Tsang A."/>
            <person name="Grigoriev I.V."/>
        </authorList>
    </citation>
    <scope>NUCLEOTIDE SEQUENCE [LARGE SCALE GENOMIC DNA]</scope>
    <source>
        <strain evidence="4 6">ATCC 24622</strain>
    </source>
</reference>
<feature type="compositionally biased region" description="Polar residues" evidence="3">
    <location>
        <begin position="721"/>
        <end position="748"/>
    </location>
</feature>
<dbReference type="InterPro" id="IPR051190">
    <property type="entry name" value="Baculoviral_IAP"/>
</dbReference>
<feature type="compositionally biased region" description="Low complexity" evidence="3">
    <location>
        <begin position="392"/>
        <end position="407"/>
    </location>
</feature>
<dbReference type="EMBL" id="JAZHXJ010000547">
    <property type="protein sequence ID" value="KAL1857646.1"/>
    <property type="molecule type" value="Genomic_DNA"/>
</dbReference>
<accession>A0ABR3WBB8</accession>
<feature type="compositionally biased region" description="Basic residues" evidence="3">
    <location>
        <begin position="537"/>
        <end position="554"/>
    </location>
</feature>
<dbReference type="CDD" id="cd00022">
    <property type="entry name" value="BIR"/>
    <property type="match status" value="2"/>
</dbReference>
<dbReference type="Proteomes" id="UP001586593">
    <property type="component" value="Unassembled WGS sequence"/>
</dbReference>
<evidence type="ECO:0000313" key="6">
    <source>
        <dbReference type="Proteomes" id="UP001586593"/>
    </source>
</evidence>
<dbReference type="Gene3D" id="1.10.1170.10">
    <property type="entry name" value="Inhibitor Of Apoptosis Protein (2mihbC-IAP-1), Chain A"/>
    <property type="match status" value="2"/>
</dbReference>
<dbReference type="SMART" id="SM00238">
    <property type="entry name" value="BIR"/>
    <property type="match status" value="2"/>
</dbReference>
<dbReference type="PANTHER" id="PTHR46771">
    <property type="entry name" value="DETERIN"/>
    <property type="match status" value="1"/>
</dbReference>
<feature type="compositionally biased region" description="Low complexity" evidence="3">
    <location>
        <begin position="468"/>
        <end position="487"/>
    </location>
</feature>